<evidence type="ECO:0000313" key="4">
    <source>
        <dbReference type="Proteomes" id="UP000486602"/>
    </source>
</evidence>
<dbReference type="PANTHER" id="PTHR42733">
    <property type="entry name" value="DJ-1 PROTEIN"/>
    <property type="match status" value="1"/>
</dbReference>
<dbReference type="GO" id="GO:0016740">
    <property type="term" value="F:transferase activity"/>
    <property type="evidence" value="ECO:0007669"/>
    <property type="project" value="UniProtKB-KW"/>
</dbReference>
<dbReference type="InterPro" id="IPR002818">
    <property type="entry name" value="DJ-1/PfpI"/>
</dbReference>
<dbReference type="SUPFAM" id="SSF52317">
    <property type="entry name" value="Class I glutamine amidotransferase-like"/>
    <property type="match status" value="1"/>
</dbReference>
<comment type="caution">
    <text evidence="3">The sequence shown here is derived from an EMBL/GenBank/DDBJ whole genome shotgun (WGS) entry which is preliminary data.</text>
</comment>
<gene>
    <name evidence="3" type="ORF">G3O08_10465</name>
</gene>
<dbReference type="Pfam" id="PF01965">
    <property type="entry name" value="DJ-1_PfpI"/>
    <property type="match status" value="1"/>
</dbReference>
<protein>
    <submittedName>
        <fullName evidence="3">Type 1 glutamine amidotransferase</fullName>
    </submittedName>
</protein>
<evidence type="ECO:0000256" key="1">
    <source>
        <dbReference type="ARBA" id="ARBA00008542"/>
    </source>
</evidence>
<dbReference type="PROSITE" id="PS51276">
    <property type="entry name" value="PEPTIDASE_C56_PFPI"/>
    <property type="match status" value="1"/>
</dbReference>
<dbReference type="EMBL" id="JAAGVY010000017">
    <property type="protein sequence ID" value="NEN23921.1"/>
    <property type="molecule type" value="Genomic_DNA"/>
</dbReference>
<dbReference type="NCBIfam" id="TIGR01382">
    <property type="entry name" value="PfpI"/>
    <property type="match status" value="1"/>
</dbReference>
<keyword evidence="3" id="KW-0808">Transferase</keyword>
<proteinExistence type="inferred from homology"/>
<dbReference type="InterPro" id="IPR006286">
    <property type="entry name" value="C56_PfpI-like"/>
</dbReference>
<evidence type="ECO:0000259" key="2">
    <source>
        <dbReference type="Pfam" id="PF01965"/>
    </source>
</evidence>
<dbReference type="Gene3D" id="3.40.50.880">
    <property type="match status" value="1"/>
</dbReference>
<comment type="similarity">
    <text evidence="1">Belongs to the peptidase C56 family.</text>
</comment>
<feature type="domain" description="DJ-1/PfpI" evidence="2">
    <location>
        <begin position="13"/>
        <end position="181"/>
    </location>
</feature>
<dbReference type="AlphaFoldDB" id="A0A7K3WS85"/>
<organism evidence="3 4">
    <name type="scientific">Cryomorpha ignava</name>
    <dbReference type="NCBI Taxonomy" id="101383"/>
    <lineage>
        <taxon>Bacteria</taxon>
        <taxon>Pseudomonadati</taxon>
        <taxon>Bacteroidota</taxon>
        <taxon>Flavobacteriia</taxon>
        <taxon>Flavobacteriales</taxon>
        <taxon>Cryomorphaceae</taxon>
        <taxon>Cryomorpha</taxon>
    </lineage>
</organism>
<dbReference type="InterPro" id="IPR029062">
    <property type="entry name" value="Class_I_gatase-like"/>
</dbReference>
<name>A0A7K3WS85_9FLAO</name>
<dbReference type="PANTHER" id="PTHR42733:SF12">
    <property type="entry name" value="PROTEINASE"/>
    <property type="match status" value="1"/>
</dbReference>
<keyword evidence="4" id="KW-1185">Reference proteome</keyword>
<accession>A0A7K3WS85</accession>
<dbReference type="CDD" id="cd03134">
    <property type="entry name" value="GATase1_PfpI_like"/>
    <property type="match status" value="1"/>
</dbReference>
<evidence type="ECO:0000313" key="3">
    <source>
        <dbReference type="EMBL" id="NEN23921.1"/>
    </source>
</evidence>
<reference evidence="3 4" key="1">
    <citation type="submission" date="2020-02" db="EMBL/GenBank/DDBJ databases">
        <title>Out from the shadows clarifying the taxonomy of the family Cryomorphaceae and related taxa by utilizing the GTDB taxonomic framework.</title>
        <authorList>
            <person name="Bowman J.P."/>
        </authorList>
    </citation>
    <scope>NUCLEOTIDE SEQUENCE [LARGE SCALE GENOMIC DNA]</scope>
    <source>
        <strain evidence="3 4">QSSC 1-22</strain>
    </source>
</reference>
<sequence length="195" mass="21564">MNYDNNKYDLNNKKVAILVTNGFEQVEFTKPLKALKDAGATVHVIAPESGKVRAWNSDNWGESYNVDITLDEADASNYDSLMLPGGVMNPDQLRMNNKAISFIKSFFTAGKPISAICHAPWLLIETDALKGRTLTSYPSLRTDLENAGATWKDQEVVVDEGLTTSRKPEDIPAFIEKMLEEISEGKHAGQQTVEA</sequence>
<dbReference type="RefSeq" id="WP_163285313.1">
    <property type="nucleotide sequence ID" value="NZ_JAAGVY010000017.1"/>
</dbReference>
<dbReference type="Proteomes" id="UP000486602">
    <property type="component" value="Unassembled WGS sequence"/>
</dbReference>
<keyword evidence="3" id="KW-0315">Glutamine amidotransferase</keyword>